<dbReference type="AlphaFoldDB" id="A0A017SGI1"/>
<sequence length="167" mass="17995">MSLNDSSQVCKSCREPIAEGSIGITSGMCLFCSANHGELQQQIPSSQCSSQETIELETYSPAQSGTEQAAGTGLDRSAEESKDYETKDADDSKGAINTGTTTPAEEESSPSNGYKVCPPALLMPSWNQLTNPASSPSLQKQRHPQTNPRLRQLQKSQNPLHASPRPW</sequence>
<keyword evidence="3" id="KW-1185">Reference proteome</keyword>
<evidence type="ECO:0000313" key="3">
    <source>
        <dbReference type="Proteomes" id="UP000019804"/>
    </source>
</evidence>
<feature type="compositionally biased region" description="Polar residues" evidence="1">
    <location>
        <begin position="60"/>
        <end position="69"/>
    </location>
</feature>
<name>A0A017SGI1_ASPRC</name>
<organism evidence="2 3">
    <name type="scientific">Aspergillus ruber (strain CBS 135680)</name>
    <dbReference type="NCBI Taxonomy" id="1388766"/>
    <lineage>
        <taxon>Eukaryota</taxon>
        <taxon>Fungi</taxon>
        <taxon>Dikarya</taxon>
        <taxon>Ascomycota</taxon>
        <taxon>Pezizomycotina</taxon>
        <taxon>Eurotiomycetes</taxon>
        <taxon>Eurotiomycetidae</taxon>
        <taxon>Eurotiales</taxon>
        <taxon>Aspergillaceae</taxon>
        <taxon>Aspergillus</taxon>
        <taxon>Aspergillus subgen. Aspergillus</taxon>
    </lineage>
</organism>
<accession>A0A017SGI1</accession>
<dbReference type="HOGENOM" id="CLU_1594179_0_0_1"/>
<gene>
    <name evidence="2" type="ORF">EURHEDRAFT_53139</name>
</gene>
<reference evidence="3" key="1">
    <citation type="journal article" date="2014" name="Nat. Commun.">
        <title>Genomic adaptations of the halophilic Dead Sea filamentous fungus Eurotium rubrum.</title>
        <authorList>
            <person name="Kis-Papo T."/>
            <person name="Weig A.R."/>
            <person name="Riley R."/>
            <person name="Persoh D."/>
            <person name="Salamov A."/>
            <person name="Sun H."/>
            <person name="Lipzen A."/>
            <person name="Wasser S.P."/>
            <person name="Rambold G."/>
            <person name="Grigoriev I.V."/>
            <person name="Nevo E."/>
        </authorList>
    </citation>
    <scope>NUCLEOTIDE SEQUENCE [LARGE SCALE GENOMIC DNA]</scope>
    <source>
        <strain evidence="3">CBS 135680</strain>
    </source>
</reference>
<dbReference type="OrthoDB" id="4481893at2759"/>
<dbReference type="GeneID" id="63702311"/>
<feature type="compositionally biased region" description="Polar residues" evidence="1">
    <location>
        <begin position="125"/>
        <end position="160"/>
    </location>
</feature>
<evidence type="ECO:0000313" key="2">
    <source>
        <dbReference type="EMBL" id="EYE95769.1"/>
    </source>
</evidence>
<evidence type="ECO:0000256" key="1">
    <source>
        <dbReference type="SAM" id="MobiDB-lite"/>
    </source>
</evidence>
<feature type="compositionally biased region" description="Basic and acidic residues" evidence="1">
    <location>
        <begin position="76"/>
        <end position="93"/>
    </location>
</feature>
<proteinExistence type="predicted"/>
<dbReference type="EMBL" id="KK088421">
    <property type="protein sequence ID" value="EYE95769.1"/>
    <property type="molecule type" value="Genomic_DNA"/>
</dbReference>
<dbReference type="RefSeq" id="XP_040639457.1">
    <property type="nucleotide sequence ID" value="XM_040787187.1"/>
</dbReference>
<dbReference type="Proteomes" id="UP000019804">
    <property type="component" value="Unassembled WGS sequence"/>
</dbReference>
<protein>
    <submittedName>
        <fullName evidence="2">Uncharacterized protein</fullName>
    </submittedName>
</protein>
<feature type="region of interest" description="Disordered" evidence="1">
    <location>
        <begin position="44"/>
        <end position="167"/>
    </location>
</feature>
<dbReference type="STRING" id="1388766.A0A017SGI1"/>